<proteinExistence type="predicted"/>
<protein>
    <submittedName>
        <fullName evidence="1">Uncharacterized protein</fullName>
    </submittedName>
</protein>
<dbReference type="EMBL" id="ON529858">
    <property type="protein sequence ID" value="UTC29639.1"/>
    <property type="molecule type" value="Genomic_DNA"/>
</dbReference>
<reference evidence="1" key="1">
    <citation type="submission" date="2022-05" db="EMBL/GenBank/DDBJ databases">
        <authorList>
            <person name="Friedrich I."/>
            <person name="Poehlein A."/>
            <person name="Schneider D."/>
            <person name="Hertel R."/>
            <person name="Daniel R."/>
        </authorList>
    </citation>
    <scope>NUCLEOTIDE SEQUENCE</scope>
</reference>
<evidence type="ECO:0000313" key="2">
    <source>
        <dbReference type="Proteomes" id="UP001057427"/>
    </source>
</evidence>
<evidence type="ECO:0000313" key="1">
    <source>
        <dbReference type="EMBL" id="UTC29639.1"/>
    </source>
</evidence>
<name>A0A9E7N770_9CAUD</name>
<dbReference type="Proteomes" id="UP001057427">
    <property type="component" value="Segment"/>
</dbReference>
<gene>
    <name evidence="1" type="ORF">BAJUN_00090</name>
</gene>
<accession>A0A9E7N770</accession>
<organism evidence="1 2">
    <name type="scientific">Brevundimonas phage vB_BgoS-Bajun</name>
    <dbReference type="NCBI Taxonomy" id="2948594"/>
    <lineage>
        <taxon>Viruses</taxon>
        <taxon>Duplodnaviria</taxon>
        <taxon>Heunggongvirae</taxon>
        <taxon>Uroviricota</taxon>
        <taxon>Caudoviricetes</taxon>
        <taxon>Dolichocephalovirinae</taxon>
    </lineage>
</organism>
<sequence length="187" mass="20875">MVEIAQDPAANLGRAMEMIKPAEEQVQEWIAYLRSGKVKLGVGLLRDGDDTYDPAGALANLNMAEWEWDDDEGAYKVADGGDCMFPPAKLVGKWLGCGTSASEARLEAFTAALAEAADGALNMADLARLIERCDSEWRSREREYKRDLQEAHSRGGYRERMIGERQYYDSLDAVRPLREIMLGRRGI</sequence>
<keyword evidence="2" id="KW-1185">Reference proteome</keyword>